<dbReference type="PANTHER" id="PTHR11403">
    <property type="entry name" value="CYTOCHROME C OXIDASE SUBUNIT III"/>
    <property type="match status" value="1"/>
</dbReference>
<proteinExistence type="inferred from homology"/>
<keyword evidence="6 9" id="KW-1133">Transmembrane helix</keyword>
<dbReference type="InterPro" id="IPR035973">
    <property type="entry name" value="Cyt_c_oxidase_su3-like_sf"/>
</dbReference>
<dbReference type="InterPro" id="IPR024791">
    <property type="entry name" value="Cyt_c/ubiquinol_Oxase_su3"/>
</dbReference>
<evidence type="ECO:0000256" key="4">
    <source>
        <dbReference type="ARBA" id="ARBA00022692"/>
    </source>
</evidence>
<dbReference type="Gene3D" id="1.20.120.80">
    <property type="entry name" value="Cytochrome c oxidase, subunit III, four-helix bundle"/>
    <property type="match status" value="1"/>
</dbReference>
<feature type="transmembrane region" description="Helical" evidence="9">
    <location>
        <begin position="69"/>
        <end position="87"/>
    </location>
</feature>
<dbReference type="GeneID" id="67123358"/>
<dbReference type="GO" id="GO:0005739">
    <property type="term" value="C:mitochondrion"/>
    <property type="evidence" value="ECO:0007669"/>
    <property type="project" value="TreeGrafter"/>
</dbReference>
<dbReference type="FunFam" id="1.20.120.80:FF:000002">
    <property type="entry name" value="Cytochrome c oxidase subunit 3"/>
    <property type="match status" value="1"/>
</dbReference>
<dbReference type="InterPro" id="IPR013833">
    <property type="entry name" value="Cyt_c_oxidase_su3_a-hlx"/>
</dbReference>
<evidence type="ECO:0000256" key="7">
    <source>
        <dbReference type="ARBA" id="ARBA00023136"/>
    </source>
</evidence>
<comment type="similarity">
    <text evidence="2 8">Belongs to the cytochrome c oxidase subunit 3 family.</text>
</comment>
<keyword evidence="5" id="KW-1278">Translocase</keyword>
<gene>
    <name evidence="11" type="primary">cox3</name>
</gene>
<dbReference type="GO" id="GO:0045277">
    <property type="term" value="C:respiratory chain complex IV"/>
    <property type="evidence" value="ECO:0007669"/>
    <property type="project" value="UniProtKB-ARBA"/>
</dbReference>
<evidence type="ECO:0000313" key="11">
    <source>
        <dbReference type="EMBL" id="QWM93276.1"/>
    </source>
</evidence>
<dbReference type="Gene3D" id="1.10.287.70">
    <property type="match status" value="1"/>
</dbReference>
<keyword evidence="4 8" id="KW-0812">Transmembrane</keyword>
<evidence type="ECO:0000256" key="2">
    <source>
        <dbReference type="ARBA" id="ARBA00010581"/>
    </source>
</evidence>
<dbReference type="SUPFAM" id="SSF81452">
    <property type="entry name" value="Cytochrome c oxidase subunit III-like"/>
    <property type="match status" value="1"/>
</dbReference>
<evidence type="ECO:0000259" key="10">
    <source>
        <dbReference type="PROSITE" id="PS50253"/>
    </source>
</evidence>
<dbReference type="GO" id="GO:0031967">
    <property type="term" value="C:organelle envelope"/>
    <property type="evidence" value="ECO:0007669"/>
    <property type="project" value="UniProtKB-ARBA"/>
</dbReference>
<protein>
    <recommendedName>
        <fullName evidence="3 8">Cytochrome c oxidase subunit 3</fullName>
    </recommendedName>
</protein>
<keyword evidence="7 9" id="KW-0472">Membrane</keyword>
<dbReference type="FunFam" id="1.10.287.70:FF:000082">
    <property type="entry name" value="Cytochrome c oxidase subunit 3"/>
    <property type="match status" value="1"/>
</dbReference>
<feature type="transmembrane region" description="Helical" evidence="9">
    <location>
        <begin position="269"/>
        <end position="289"/>
    </location>
</feature>
<dbReference type="EMBL" id="MT383639">
    <property type="protein sequence ID" value="QWM93276.1"/>
    <property type="molecule type" value="Genomic_DNA"/>
</dbReference>
<feature type="domain" description="Heme-copper oxidase subunit III family profile" evidence="10">
    <location>
        <begin position="31"/>
        <end position="290"/>
    </location>
</feature>
<feature type="transmembrane region" description="Helical" evidence="9">
    <location>
        <begin position="107"/>
        <end position="131"/>
    </location>
</feature>
<evidence type="ECO:0000256" key="3">
    <source>
        <dbReference type="ARBA" id="ARBA00015944"/>
    </source>
</evidence>
<dbReference type="CDD" id="cd01665">
    <property type="entry name" value="Cyt_c_Oxidase_III"/>
    <property type="match status" value="1"/>
</dbReference>
<evidence type="ECO:0000256" key="9">
    <source>
        <dbReference type="SAM" id="Phobius"/>
    </source>
</evidence>
<dbReference type="Pfam" id="PF00510">
    <property type="entry name" value="COX3"/>
    <property type="match status" value="1"/>
</dbReference>
<dbReference type="RefSeq" id="YP_010133786.1">
    <property type="nucleotide sequence ID" value="NC_056788.1"/>
</dbReference>
<evidence type="ECO:0000256" key="6">
    <source>
        <dbReference type="ARBA" id="ARBA00022989"/>
    </source>
</evidence>
<comment type="subcellular location">
    <subcellularLocation>
        <location evidence="1">Membrane</location>
        <topology evidence="1">Multi-pass membrane protein</topology>
    </subcellularLocation>
</comment>
<evidence type="ECO:0000256" key="5">
    <source>
        <dbReference type="ARBA" id="ARBA00022967"/>
    </source>
</evidence>
<accession>A0A8F0WGF3</accession>
<dbReference type="PROSITE" id="PS50253">
    <property type="entry name" value="COX3"/>
    <property type="match status" value="1"/>
</dbReference>
<reference evidence="11" key="1">
    <citation type="journal article" date="2021" name="Ecol Indic">
        <title>Morphological and molecular identification reveals that waters from an isolated oasis in Tamanrasset (extreme South of Algerian Sahara) are colonized by opportunistic and pollution-tolerant diatom species.</title>
        <authorList>
            <person name="Gastineau R."/>
            <person name="Hamedi C."/>
            <person name="Baba Hamed M.B."/>
            <person name="Abi-Ayad S.-M.E.-A."/>
            <person name="Bak M."/>
            <person name="Lemieux C."/>
            <person name="Turmel M."/>
            <person name="Dobosz S."/>
            <person name="Wrobel R.J."/>
            <person name="Kierzek A."/>
            <person name="Lange-Bertalot H."/>
            <person name="Witkowski A."/>
        </authorList>
    </citation>
    <scope>NUCLEOTIDE SEQUENCE</scope>
    <source>
        <strain evidence="11">SZCZR1828</strain>
    </source>
</reference>
<dbReference type="GO" id="GO:0006123">
    <property type="term" value="P:mitochondrial electron transport, cytochrome c to oxygen"/>
    <property type="evidence" value="ECO:0007669"/>
    <property type="project" value="UniProtKB-ARBA"/>
</dbReference>
<dbReference type="GO" id="GO:0004129">
    <property type="term" value="F:cytochrome-c oxidase activity"/>
    <property type="evidence" value="ECO:0007669"/>
    <property type="project" value="InterPro"/>
</dbReference>
<sequence length="302" mass="34234">MHGVLGLLNGVNSTFIMSNIKNKLDFKYLNTAHQFHLVDPSPWPLLASVGGLCLTSGGVLYMQKMLGGWGLFLNGFFLVLLVMYVWWRDIVREATFEEHHTVAVQRGLRLGMILFIASEVMFFFAFFWAFFHSSLAPVFNIGGVWPPHAIIAVDTYTVPLTNTFILLSSGATVTWAHHAIILGAKRHVVISLIYTLVLAVLFTYFQGLEYVSAPFNISDGIYGSCFYMATGFHGFHVFAGTIALFVSFVRIVLNQQTTTHHFGFESAIWYWHFVDVVWLFLFINIYWWGNLEPHNLSATVLM</sequence>
<dbReference type="InterPro" id="IPR000298">
    <property type="entry name" value="Cyt_c_oxidase-like_su3"/>
</dbReference>
<geneLocation type="mitochondrion" evidence="11"/>
<evidence type="ECO:0000256" key="1">
    <source>
        <dbReference type="ARBA" id="ARBA00004141"/>
    </source>
</evidence>
<feature type="transmembrane region" description="Helical" evidence="9">
    <location>
        <begin position="188"/>
        <end position="206"/>
    </location>
</feature>
<keyword evidence="8 11" id="KW-0496">Mitochondrion</keyword>
<dbReference type="InterPro" id="IPR033945">
    <property type="entry name" value="Cyt_c_oxase_su3_dom"/>
</dbReference>
<feature type="transmembrane region" description="Helical" evidence="9">
    <location>
        <begin position="226"/>
        <end position="249"/>
    </location>
</feature>
<dbReference type="AlphaFoldDB" id="A0A8F0WGF3"/>
<dbReference type="PANTHER" id="PTHR11403:SF7">
    <property type="entry name" value="CYTOCHROME C OXIDASE SUBUNIT 3"/>
    <property type="match status" value="1"/>
</dbReference>
<comment type="function">
    <text evidence="8">Component of the cytochrome c oxidase, the last enzyme in the mitochondrial electron transport chain which drives oxidative phosphorylation. The respiratory chain contains 3 multisubunit complexes succinate dehydrogenase (complex II, CII), ubiquinol-cytochrome c oxidoreductase (cytochrome b-c1 complex, complex III, CIII) and cytochrome c oxidase (complex IV, CIV), that cooperate to transfer electrons derived from NADH and succinate to molecular oxygen, creating an electrochemical gradient over the inner membrane that drives transmembrane transport and the ATP synthase. Cytochrome c oxidase is the component of the respiratory chain that catalyzes the reduction of oxygen to water. Electrons originating from reduced cytochrome c in the intermembrane space (IMS) are transferred via the dinuclear copper A center (CU(A)) of subunit 2 and heme A of subunit 1 to the active site in subunit 1, a binuclear center (BNC) formed by heme A3 and copper B (CU(B)). The BNC reduces molecular oxygen to 2 water molecules using 4 electrons from cytochrome c in the IMS and 4 protons from the mitochondrial matrix.</text>
</comment>
<evidence type="ECO:0000256" key="8">
    <source>
        <dbReference type="RuleBase" id="RU003375"/>
    </source>
</evidence>
<name>A0A8F0WGF3_9STRA</name>
<dbReference type="GO" id="GO:0031090">
    <property type="term" value="C:organelle membrane"/>
    <property type="evidence" value="ECO:0007669"/>
    <property type="project" value="UniProtKB-ARBA"/>
</dbReference>
<organism evidence="11">
    <name type="scientific">Nitzschia supralitorea</name>
    <dbReference type="NCBI Taxonomy" id="303403"/>
    <lineage>
        <taxon>Eukaryota</taxon>
        <taxon>Sar</taxon>
        <taxon>Stramenopiles</taxon>
        <taxon>Ochrophyta</taxon>
        <taxon>Bacillariophyta</taxon>
        <taxon>Bacillariophyceae</taxon>
        <taxon>Bacillariophycidae</taxon>
        <taxon>Bacillariales</taxon>
        <taxon>Bacillariaceae</taxon>
        <taxon>Nitzschia</taxon>
    </lineage>
</organism>